<sequence>MKRKNIQTYLQLRQSTQLDQVTSSMDQLILDARKELDEMAIKHVDKLITNIEAQPNTQQYRQLLNLKKSNITKHINVLFLLQRKKQIQIELVRIKHSMSSTLLSLQTQRQLDEIQIIKQQLLHFKALKEKYNTQLQGISNQSDLLSKSQFRIDLLTSAKQQNQQLKQQLKQLTLNRSKLDLDVIPTNITSPFPRRIQNKQQSPLKLIDLKPAAKKKIEQEPVPPEVFVNPLESQKSRTKRKIKQTAEQYDNKIQLLILKLQQQHNNKVELNPKDESKFKVPETSKSYKVIFKENVTQKWRPSRFKKLLKQEQEEKEQEKQDRRMSMVESEDEHEIILAQMNKSNTLSIQSQNKKVQLTEKDQIKFFEGSFEVHITKQPSKKKLDPNNLQINQYETYSDQEFDEPEPILKDEFDEDTKEVQKQQTMAKEQPKTQEKQEEFDDEFDDEKQAAVPGQKQISKQEIKEQTKTQEDEFDEEFDDNSKPEIQSQTQIIQTVQPKQQEKQDEFDEEFDADEEQPEIQPQEQQKAQIQLIKADHHEEEQNGFDEEHKHEEHNHEELKHEEEQNGFDEELKHEEHNHEELKHEEEQNGFDEEHKHEEHNHEEEQNGFDEELKHEEHNHEELKHEEEQNGFDEELKHEEHNHEELKHEEEQNGFDEELKHRRTQKPTKQA</sequence>
<gene>
    <name evidence="4" type="ORF">HINF_LOCUS49667</name>
    <name evidence="3" type="ORF">HINF_LOCUS8139</name>
</gene>
<evidence type="ECO:0000313" key="3">
    <source>
        <dbReference type="EMBL" id="CAI9920494.1"/>
    </source>
</evidence>
<reference evidence="4 5" key="2">
    <citation type="submission" date="2024-07" db="EMBL/GenBank/DDBJ databases">
        <authorList>
            <person name="Akdeniz Z."/>
        </authorList>
    </citation>
    <scope>NUCLEOTIDE SEQUENCE [LARGE SCALE GENOMIC DNA]</scope>
</reference>
<feature type="compositionally biased region" description="Acidic residues" evidence="2">
    <location>
        <begin position="504"/>
        <end position="517"/>
    </location>
</feature>
<feature type="region of interest" description="Disordered" evidence="2">
    <location>
        <begin position="394"/>
        <end position="670"/>
    </location>
</feature>
<accession>A0AA86NIC1</accession>
<evidence type="ECO:0000256" key="2">
    <source>
        <dbReference type="SAM" id="MobiDB-lite"/>
    </source>
</evidence>
<organism evidence="3">
    <name type="scientific">Hexamita inflata</name>
    <dbReference type="NCBI Taxonomy" id="28002"/>
    <lineage>
        <taxon>Eukaryota</taxon>
        <taxon>Metamonada</taxon>
        <taxon>Diplomonadida</taxon>
        <taxon>Hexamitidae</taxon>
        <taxon>Hexamitinae</taxon>
        <taxon>Hexamita</taxon>
    </lineage>
</organism>
<keyword evidence="5" id="KW-1185">Reference proteome</keyword>
<feature type="compositionally biased region" description="Low complexity" evidence="2">
    <location>
        <begin position="485"/>
        <end position="498"/>
    </location>
</feature>
<feature type="compositionally biased region" description="Basic and acidic residues" evidence="2">
    <location>
        <begin position="533"/>
        <end position="650"/>
    </location>
</feature>
<keyword evidence="1" id="KW-0175">Coiled coil</keyword>
<dbReference type="Proteomes" id="UP001642409">
    <property type="component" value="Unassembled WGS sequence"/>
</dbReference>
<dbReference type="EMBL" id="CAXDID020000234">
    <property type="protein sequence ID" value="CAL6061353.1"/>
    <property type="molecule type" value="Genomic_DNA"/>
</dbReference>
<evidence type="ECO:0000313" key="4">
    <source>
        <dbReference type="EMBL" id="CAL6061353.1"/>
    </source>
</evidence>
<dbReference type="AlphaFoldDB" id="A0AA86NIC1"/>
<dbReference type="EMBL" id="CATOUU010000200">
    <property type="protein sequence ID" value="CAI9920494.1"/>
    <property type="molecule type" value="Genomic_DNA"/>
</dbReference>
<feature type="compositionally biased region" description="Basic residues" evidence="2">
    <location>
        <begin position="660"/>
        <end position="670"/>
    </location>
</feature>
<feature type="compositionally biased region" description="Acidic residues" evidence="2">
    <location>
        <begin position="397"/>
        <end position="416"/>
    </location>
</feature>
<evidence type="ECO:0000313" key="5">
    <source>
        <dbReference type="Proteomes" id="UP001642409"/>
    </source>
</evidence>
<proteinExistence type="predicted"/>
<feature type="coiled-coil region" evidence="1">
    <location>
        <begin position="155"/>
        <end position="182"/>
    </location>
</feature>
<feature type="compositionally biased region" description="Low complexity" evidence="2">
    <location>
        <begin position="518"/>
        <end position="532"/>
    </location>
</feature>
<protein>
    <submittedName>
        <fullName evidence="3">Histone-lysine N-methyltransferase 2A-like isoform X2</fullName>
    </submittedName>
    <submittedName>
        <fullName evidence="4">Histone-lysine_N-methyltransferase 2A-like isoform X2</fullName>
    </submittedName>
</protein>
<reference evidence="3" key="1">
    <citation type="submission" date="2023-06" db="EMBL/GenBank/DDBJ databases">
        <authorList>
            <person name="Kurt Z."/>
        </authorList>
    </citation>
    <scope>NUCLEOTIDE SEQUENCE</scope>
</reference>
<comment type="caution">
    <text evidence="3">The sequence shown here is derived from an EMBL/GenBank/DDBJ whole genome shotgun (WGS) entry which is preliminary data.</text>
</comment>
<name>A0AA86NIC1_9EUKA</name>
<evidence type="ECO:0000256" key="1">
    <source>
        <dbReference type="SAM" id="Coils"/>
    </source>
</evidence>
<feature type="compositionally biased region" description="Basic and acidic residues" evidence="2">
    <location>
        <begin position="458"/>
        <end position="470"/>
    </location>
</feature>